<feature type="transmembrane region" description="Helical" evidence="1">
    <location>
        <begin position="795"/>
        <end position="814"/>
    </location>
</feature>
<reference evidence="3 4" key="1">
    <citation type="submission" date="2019-03" db="EMBL/GenBank/DDBJ databases">
        <authorList>
            <person name="Gaulin E."/>
            <person name="Dumas B."/>
        </authorList>
    </citation>
    <scope>NUCLEOTIDE SEQUENCE [LARGE SCALE GENOMIC DNA]</scope>
    <source>
        <strain evidence="3">CBS 568.67</strain>
    </source>
</reference>
<sequence>MRNHPTNRFSAGHALKKSNLMSRVAPDASLVPQHNDYETGEGRGTLQSLLCFLYVFATGIATVIYLVILAPNVSNDNLWYNMNTTGIQTFLGDLYNLKLSLGEQGPLDLFATSAVVRKDYSVTTTFISMRPASARAQLLSRLPLIQTIQVMRAVPLSENIQTVSQPCWADLTRTHEMARSVRHQIMCNERRVPNAAYYLEALFRNLAPNDLATSTYLPAIETSVFAFIQTTPGGTQWTHRMMAPVWTTLSNEVALWEAHGIAYFQNSFQNYYLEGTQESITIVNALGMRQSITINSFTATNRPKTQWSSAMSYTGFWNDIDACQWFQASLIRAAPNLFEHVYNMSWESWDFYFWGSIGTNGTAVLRSSLGPFTTFDVFLVQPPPSLLLFVSGHQNVINSALLHNAKDYLAISEPIVDVAPAAWNQIGAVYYGGNPICPYGIAQPYVQTSFGYYDDCGAQIQHTIQFTRDSIIFAMLATGIEPPALDSVCRMASKAAYVSCLQSMLGAKNVLDNLIDISSLLSLRRQATQDVVSLNTSFVQWASINGTNVALHQAMVSNTTWDPWSFVGWMTMYEWSIGQREVYAFEGDWDIWTLMSCHHDYVPLVANIVELPKHACQYLWIACTYVSVVLLCVMVLALVYGAFVAHFQVNGINFLFSNRLIGGSWIGRPFLFLRGVTAMLILATSPATFNNYSGFAKLDFTPRPWWHVSLFAGEVVWITYVIHDVLLPFTKPHSPIYAPLSSFFAWVAAMIIEFAKPYRATATINQKCTILSFTRGLDCTSGDIQIGNINRVGELTLLVVASVPLAFLFVRRLFTQKFDPTLQVPDVASFHLPGSSESFLRPPYMGDQLDVVACILSGLIPFGGIVFDIKNWIVFPIPRIGRSLYKFPRAAIDVRPASSAFTSSRRLQYNGIGRSLFKIRCLGVAGLLYMCCAVVSSFLYLFASQAYFTNDFLWVGFEDTHTQAFLSNWFNVQLQLANSTKQISIDDTAYGDYATTNQDTQRNIISSALYPILIQDEANTLINVIQGLRTMDSCYLPWIATAFCFADFDKTWEMAFSAERQHRCIQNEVTNGAVYLEAIVRNTNWLDLDMCWGQALESSIFSPIRTTNKGADWIHSVQTAKLELDDEIKSWQSHGIERFTTMWQNYKSLGVTESFIISNYAGLDYPVTLKLSNSSFHLSDATAIKMYSPFANYLIDVVGNRTFLSGKTLIRSTSAFAFQNMTPQDCLLENGLLQNPLDPAFLIFSSTVGPFGIVDVKRVVPPQELCALTQDIRKFLLRKLSSNSVIQVDFWAIYTQHFFLPQPASWDPPALMWGGDISCGLNYGGNTTFPLEYFSSNGLCGNYFWDYIKPLTQNLWMGILAMGSQNMPNATAVSFRDISHQSDIFGAITNSLALMKKHMTRSEIEQFDNLASVTKATLRDTINLELLQYLSVDGTSFFLSRVNIFAPTEQDFEFFAWIYVFEWAEGKREVISLHGAYDTLTTISTTKPLMHHLTDTNEVPLNVGRFFSAVIFYVTSVLFGVGCLVTMYIVSSFGYVDGFNVMAFNYVAGHVWIGRPLILLRSLTSIAVLSTSQLKLHTSKGAATSYFQSPPRDVLTTLLSSSEICWLVYVFVDTFSVVTQEYTSLYSFPSALIVGVSVAIWSLAAPTTHSVSLSRQCTVVAVDFDVSCISGVVRIGDFNRFGGLIGIACGGCVVAYITVRYVRRRPPRFPPLSPLLYSAAKTKFEYTTHVNWEYEGVYYLDKASAAMTGILTLTYCGVEYIADIKTWRVYELSRHDRTAQLMPPQFRRALPLDSASIDTLS</sequence>
<dbReference type="EMBL" id="VJMH01006725">
    <property type="protein sequence ID" value="KAF0688425.1"/>
    <property type="molecule type" value="Genomic_DNA"/>
</dbReference>
<reference evidence="2" key="2">
    <citation type="submission" date="2019-06" db="EMBL/GenBank/DDBJ databases">
        <title>Genomics analysis of Aphanomyces spp. identifies a new class of oomycete effector associated with host adaptation.</title>
        <authorList>
            <person name="Gaulin E."/>
        </authorList>
    </citation>
    <scope>NUCLEOTIDE SEQUENCE</scope>
    <source>
        <strain evidence="2">CBS 578.67</strain>
    </source>
</reference>
<keyword evidence="1" id="KW-0472">Membrane</keyword>
<protein>
    <submittedName>
        <fullName evidence="3">Aste57867_19941 protein</fullName>
    </submittedName>
</protein>
<feature type="transmembrane region" description="Helical" evidence="1">
    <location>
        <begin position="665"/>
        <end position="684"/>
    </location>
</feature>
<organism evidence="3 4">
    <name type="scientific">Aphanomyces stellatus</name>
    <dbReference type="NCBI Taxonomy" id="120398"/>
    <lineage>
        <taxon>Eukaryota</taxon>
        <taxon>Sar</taxon>
        <taxon>Stramenopiles</taxon>
        <taxon>Oomycota</taxon>
        <taxon>Saprolegniomycetes</taxon>
        <taxon>Saprolegniales</taxon>
        <taxon>Verrucalvaceae</taxon>
        <taxon>Aphanomyces</taxon>
    </lineage>
</organism>
<feature type="transmembrane region" description="Helical" evidence="1">
    <location>
        <begin position="921"/>
        <end position="943"/>
    </location>
</feature>
<name>A0A485LDP4_9STRA</name>
<keyword evidence="1" id="KW-0812">Transmembrane</keyword>
<dbReference type="EMBL" id="CAADRA010006748">
    <property type="protein sequence ID" value="VFT96638.1"/>
    <property type="molecule type" value="Genomic_DNA"/>
</dbReference>
<gene>
    <name evidence="3" type="primary">Aste57867_19941</name>
    <name evidence="2" type="ORF">As57867_019875</name>
    <name evidence="3" type="ORF">ASTE57867_19941</name>
</gene>
<feature type="transmembrane region" description="Helical" evidence="1">
    <location>
        <begin position="618"/>
        <end position="644"/>
    </location>
</feature>
<feature type="transmembrane region" description="Helical" evidence="1">
    <location>
        <begin position="734"/>
        <end position="752"/>
    </location>
</feature>
<proteinExistence type="predicted"/>
<evidence type="ECO:0000313" key="4">
    <source>
        <dbReference type="Proteomes" id="UP000332933"/>
    </source>
</evidence>
<keyword evidence="1" id="KW-1133">Transmembrane helix</keyword>
<evidence type="ECO:0000313" key="3">
    <source>
        <dbReference type="EMBL" id="VFT96638.1"/>
    </source>
</evidence>
<keyword evidence="4" id="KW-1185">Reference proteome</keyword>
<feature type="transmembrane region" description="Helical" evidence="1">
    <location>
        <begin position="1624"/>
        <end position="1644"/>
    </location>
</feature>
<feature type="transmembrane region" description="Helical" evidence="1">
    <location>
        <begin position="49"/>
        <end position="68"/>
    </location>
</feature>
<evidence type="ECO:0000256" key="1">
    <source>
        <dbReference type="SAM" id="Phobius"/>
    </source>
</evidence>
<accession>A0A485LDP4</accession>
<feature type="transmembrane region" description="Helical" evidence="1">
    <location>
        <begin position="1510"/>
        <end position="1536"/>
    </location>
</feature>
<dbReference type="Proteomes" id="UP000332933">
    <property type="component" value="Unassembled WGS sequence"/>
</dbReference>
<evidence type="ECO:0000313" key="2">
    <source>
        <dbReference type="EMBL" id="KAF0688425.1"/>
    </source>
</evidence>
<feature type="transmembrane region" description="Helical" evidence="1">
    <location>
        <begin position="1681"/>
        <end position="1699"/>
    </location>
</feature>